<keyword evidence="2" id="KW-1185">Reference proteome</keyword>
<dbReference type="OrthoDB" id="73001at2"/>
<proteinExistence type="predicted"/>
<evidence type="ECO:0000313" key="2">
    <source>
        <dbReference type="Proteomes" id="UP000482487"/>
    </source>
</evidence>
<dbReference type="AlphaFoldDB" id="A0A7C9MH36"/>
<dbReference type="EMBL" id="WVUD01000004">
    <property type="protein sequence ID" value="MYL82348.1"/>
    <property type="molecule type" value="Genomic_DNA"/>
</dbReference>
<comment type="caution">
    <text evidence="1">The sequence shown here is derived from an EMBL/GenBank/DDBJ whole genome shotgun (WGS) entry which is preliminary data.</text>
</comment>
<protein>
    <submittedName>
        <fullName evidence="1">Addiction module toxin, HicA family</fullName>
    </submittedName>
</protein>
<name>A0A7C9MH36_9BACT</name>
<sequence length="83" mass="9025">MNAKHAKTLEAICANPVRAGIYWLDIVALFEAVGANVRQGQGSRVRVTLNGVRATFHEPHPEKTTDKGAVRAVRQFLESAGVK</sequence>
<accession>A0A7C9MH36</accession>
<dbReference type="Proteomes" id="UP000482487">
    <property type="component" value="Unassembled WGS sequence"/>
</dbReference>
<organism evidence="1 2">
    <name type="scientific">Solidesulfovibrio aerotolerans</name>
    <dbReference type="NCBI Taxonomy" id="295255"/>
    <lineage>
        <taxon>Bacteria</taxon>
        <taxon>Pseudomonadati</taxon>
        <taxon>Thermodesulfobacteriota</taxon>
        <taxon>Desulfovibrionia</taxon>
        <taxon>Desulfovibrionales</taxon>
        <taxon>Desulfovibrionaceae</taxon>
        <taxon>Solidesulfovibrio</taxon>
    </lineage>
</organism>
<evidence type="ECO:0000313" key="1">
    <source>
        <dbReference type="EMBL" id="MYL82348.1"/>
    </source>
</evidence>
<gene>
    <name evidence="1" type="ORF">GTA51_04245</name>
</gene>
<dbReference type="GO" id="GO:0003729">
    <property type="term" value="F:mRNA binding"/>
    <property type="evidence" value="ECO:0007669"/>
    <property type="project" value="InterPro"/>
</dbReference>
<reference evidence="1 2" key="1">
    <citation type="submission" date="2020-01" db="EMBL/GenBank/DDBJ databases">
        <title>Genome sequence of Desulfovibrio aerotolerans DSM 16695(T).</title>
        <authorList>
            <person name="Karnachuk O."/>
            <person name="Avakyan M."/>
            <person name="Mardanov A."/>
            <person name="Kadnikov V."/>
            <person name="Ravin N."/>
        </authorList>
    </citation>
    <scope>NUCLEOTIDE SEQUENCE [LARGE SCALE GENOMIC DNA]</scope>
    <source>
        <strain evidence="1 2">DSM 16695</strain>
    </source>
</reference>
<dbReference type="RefSeq" id="WP_160958975.1">
    <property type="nucleotide sequence ID" value="NZ_WVUD01000004.1"/>
</dbReference>
<dbReference type="Pfam" id="PF07927">
    <property type="entry name" value="HicA_toxin"/>
    <property type="match status" value="1"/>
</dbReference>
<dbReference type="InterPro" id="IPR012933">
    <property type="entry name" value="HicA_mRNA_interferase"/>
</dbReference>